<organism evidence="2 3">
    <name type="scientific">Rhodococcus ruber</name>
    <dbReference type="NCBI Taxonomy" id="1830"/>
    <lineage>
        <taxon>Bacteria</taxon>
        <taxon>Bacillati</taxon>
        <taxon>Actinomycetota</taxon>
        <taxon>Actinomycetes</taxon>
        <taxon>Mycobacteriales</taxon>
        <taxon>Nocardiaceae</taxon>
        <taxon>Rhodococcus</taxon>
    </lineage>
</organism>
<dbReference type="Proteomes" id="UP000042997">
    <property type="component" value="Unassembled WGS sequence"/>
</dbReference>
<feature type="region of interest" description="Disordered" evidence="1">
    <location>
        <begin position="204"/>
        <end position="234"/>
    </location>
</feature>
<protein>
    <submittedName>
        <fullName evidence="2">Uncharacterized protein</fullName>
    </submittedName>
</protein>
<dbReference type="AlphaFoldDB" id="A0A098BMV9"/>
<accession>A0A098BMV9</accession>
<evidence type="ECO:0000313" key="2">
    <source>
        <dbReference type="EMBL" id="CDZ90059.1"/>
    </source>
</evidence>
<proteinExistence type="predicted"/>
<reference evidence="2 3" key="1">
    <citation type="journal article" date="2014" name="Genome Announc.">
        <title>Draft Genome Sequence of Propane- and Butane-Oxidizing Actinobacterium Rhodococcus ruber IEGM 231.</title>
        <authorList>
            <person name="Ivshina I.B."/>
            <person name="Kuyukina M.S."/>
            <person name="Krivoruchko A.V."/>
            <person name="Barbe V."/>
            <person name="Fischer C."/>
        </authorList>
    </citation>
    <scope>NUCLEOTIDE SEQUENCE [LARGE SCALE GENOMIC DNA]</scope>
</reference>
<name>A0A098BMV9_9NOCA</name>
<evidence type="ECO:0000256" key="1">
    <source>
        <dbReference type="SAM" id="MobiDB-lite"/>
    </source>
</evidence>
<gene>
    <name evidence="2" type="ORF">RHRU231_590118</name>
</gene>
<feature type="compositionally biased region" description="Gly residues" evidence="1">
    <location>
        <begin position="303"/>
        <end position="316"/>
    </location>
</feature>
<sequence>MSCRPVTGLGLQLLQHGEQLLEQGIGTILDLVEDVGETVQTVMGTAASRDTAFVVVRVEVDLRLDPRRRSLVAVALLTQRQRGTGPHPASQVVSHDRGDGLRRHRLRHQRQVSPAVDRTQQGVAGLPVGERALVDLDRVGQVLGKQVGVRVRVQERLDLRPPPVDRRRALGSGGLRCQAEPFTPVGGGDEGAGIEMDVAAAQPGQLRERHPGRGQGQQERVAAAEQPARPAGDRQLGGFVQQERGEPVEAGGAGGVEAAADGFAAAGCRVAVAGVDGVDRRDPPPLGRGRRGMLAQEQRERLGGGGQRGLVGGGAPVGEQRPVVPIAGRDPQAGHRFRRIVEAFGRGAHAISPGW</sequence>
<feature type="region of interest" description="Disordered" evidence="1">
    <location>
        <begin position="276"/>
        <end position="330"/>
    </location>
</feature>
<evidence type="ECO:0000313" key="3">
    <source>
        <dbReference type="Proteomes" id="UP000042997"/>
    </source>
</evidence>
<dbReference type="EMBL" id="CCSD01000071">
    <property type="protein sequence ID" value="CDZ90059.1"/>
    <property type="molecule type" value="Genomic_DNA"/>
</dbReference>